<organism evidence="2 3">
    <name type="scientific">Polypterus senegalus</name>
    <name type="common">Senegal bichir</name>
    <dbReference type="NCBI Taxonomy" id="55291"/>
    <lineage>
        <taxon>Eukaryota</taxon>
        <taxon>Metazoa</taxon>
        <taxon>Chordata</taxon>
        <taxon>Craniata</taxon>
        <taxon>Vertebrata</taxon>
        <taxon>Euteleostomi</taxon>
        <taxon>Actinopterygii</taxon>
        <taxon>Polypteriformes</taxon>
        <taxon>Polypteridae</taxon>
        <taxon>Polypterus</taxon>
    </lineage>
</organism>
<evidence type="ECO:0000313" key="2">
    <source>
        <dbReference type="EMBL" id="MBN3292877.1"/>
    </source>
</evidence>
<protein>
    <submittedName>
        <fullName evidence="2">ZMYM1 protein</fullName>
    </submittedName>
</protein>
<proteinExistence type="predicted"/>
<dbReference type="SMART" id="SM00597">
    <property type="entry name" value="ZnF_TTF"/>
    <property type="match status" value="1"/>
</dbReference>
<keyword evidence="3" id="KW-1185">Reference proteome</keyword>
<feature type="non-terminal residue" evidence="2">
    <location>
        <position position="684"/>
    </location>
</feature>
<evidence type="ECO:0000259" key="1">
    <source>
        <dbReference type="SMART" id="SM00597"/>
    </source>
</evidence>
<dbReference type="EMBL" id="JAAWVN010018630">
    <property type="protein sequence ID" value="MBN3292877.1"/>
    <property type="molecule type" value="Genomic_DNA"/>
</dbReference>
<feature type="domain" description="TTF-type" evidence="1">
    <location>
        <begin position="43"/>
        <end position="125"/>
    </location>
</feature>
<reference evidence="2" key="1">
    <citation type="journal article" date="2021" name="Cell">
        <title>Tracing the genetic footprints of vertebrate landing in non-teleost ray-finned fishes.</title>
        <authorList>
            <person name="Bi X."/>
            <person name="Wang K."/>
            <person name="Yang L."/>
            <person name="Pan H."/>
            <person name="Jiang H."/>
            <person name="Wei Q."/>
            <person name="Fang M."/>
            <person name="Yu H."/>
            <person name="Zhu C."/>
            <person name="Cai Y."/>
            <person name="He Y."/>
            <person name="Gan X."/>
            <person name="Zeng H."/>
            <person name="Yu D."/>
            <person name="Zhu Y."/>
            <person name="Jiang H."/>
            <person name="Qiu Q."/>
            <person name="Yang H."/>
            <person name="Zhang Y.E."/>
            <person name="Wang W."/>
            <person name="Zhu M."/>
            <person name="He S."/>
            <person name="Zhang G."/>
        </authorList>
    </citation>
    <scope>NUCLEOTIDE SEQUENCE</scope>
    <source>
        <strain evidence="2">Bchr_001</strain>
    </source>
</reference>
<dbReference type="SUPFAM" id="SSF53098">
    <property type="entry name" value="Ribonuclease H-like"/>
    <property type="match status" value="1"/>
</dbReference>
<comment type="caution">
    <text evidence="2">The sequence shown here is derived from an EMBL/GenBank/DDBJ whole genome shotgun (WGS) entry which is preliminary data.</text>
</comment>
<dbReference type="Proteomes" id="UP001166052">
    <property type="component" value="Unassembled WGS sequence"/>
</dbReference>
<evidence type="ECO:0000313" key="3">
    <source>
        <dbReference type="Proteomes" id="UP001166052"/>
    </source>
</evidence>
<dbReference type="PANTHER" id="PTHR45749:SF28">
    <property type="entry name" value="ZINC FINGER MYM-TYPE PROTEIN 1-LIKE-RELATED"/>
    <property type="match status" value="1"/>
</dbReference>
<sequence length="684" mass="77465">MNHVDYLSTVRFSTLPIKQQLEIKHLGPHQPDELVIIQEGNGKKRSFNPEWFYRKSWLTASISKKALFCFPCLLFEGESVWTTTGFTDLKHLSERLAKHESCASHVDNSIRLGLLGQTNVPSALDRVHGRDIEEHNRQTEENRYVLGRIISCIKLCGRCGSAGSLNPAIFKCIFETMCEGDSRLRRHYEAEPYFSGIASAAIQNELLDCMYSVYRDEVARQLLHTPFVAVMTDECTDGSCNSHMAVVLRYMVNNTVIERFWEFIEVKDKTANGLATAIMASLDPLHITNKLIAQTYDGSAGRYGSVRDIEARVKQRYPLAHFVHCYAHPLNATLQQVCSARSSDLKVFFADLATFTNFFSNSYKRMAALNEALSRRVSRRQAARLNFISKTANSVWKGREEIKECLQNIRTQEGWDKATISEAYGLAMHLQDPKFLQFSQFFSELMPEVDLLYGVLQKRKMNANGIRLAIQTFKKNVGLLRERTDLIAQDGTEGSKRMKTDAAATMQEACDAVLSQVDERFPESDHLITARLVDGALFPKFASSFPVVELEFAARLWPVVNKEKLKTELTSLYQHVELIRGTTMLSLLNSVHEHNLQDVLSETVTLLKVVITTPMTNSESDRNLSTLKKVKTFAQNATGQHRLNALAMLAIENGFIHGLLNFDSKVIEQFAHMKDRCATCLFMK</sequence>
<dbReference type="PANTHER" id="PTHR45749">
    <property type="match status" value="1"/>
</dbReference>
<accession>A0ABS2Z234</accession>
<dbReference type="InterPro" id="IPR012337">
    <property type="entry name" value="RNaseH-like_sf"/>
</dbReference>
<gene>
    <name evidence="2" type="primary">Zmym1</name>
    <name evidence="2" type="ORF">GTO92_0014149</name>
</gene>
<name>A0ABS2Z234_POLSE</name>
<dbReference type="InterPro" id="IPR006580">
    <property type="entry name" value="Znf_TTF"/>
</dbReference>
<feature type="non-terminal residue" evidence="2">
    <location>
        <position position="1"/>
    </location>
</feature>